<proteinExistence type="predicted"/>
<evidence type="ECO:0000313" key="1">
    <source>
        <dbReference type="EMBL" id="AVO50084.1"/>
    </source>
</evidence>
<organism evidence="1 2">
    <name type="scientific">Melaminivora suipulveris</name>
    <dbReference type="NCBI Taxonomy" id="2109913"/>
    <lineage>
        <taxon>Bacteria</taxon>
        <taxon>Pseudomonadati</taxon>
        <taxon>Pseudomonadota</taxon>
        <taxon>Betaproteobacteria</taxon>
        <taxon>Burkholderiales</taxon>
        <taxon>Comamonadaceae</taxon>
        <taxon>Melaminivora</taxon>
    </lineage>
</organism>
<evidence type="ECO:0000313" key="2">
    <source>
        <dbReference type="Proteomes" id="UP000237925"/>
    </source>
</evidence>
<evidence type="ECO:0008006" key="3">
    <source>
        <dbReference type="Google" id="ProtNLM"/>
    </source>
</evidence>
<gene>
    <name evidence="1" type="ORF">C6568_13095</name>
</gene>
<keyword evidence="2" id="KW-1185">Reference proteome</keyword>
<dbReference type="EMBL" id="CP027667">
    <property type="protein sequence ID" value="AVO50084.1"/>
    <property type="molecule type" value="Genomic_DNA"/>
</dbReference>
<dbReference type="Proteomes" id="UP000237925">
    <property type="component" value="Chromosome"/>
</dbReference>
<dbReference type="AlphaFoldDB" id="A0A2R3QEI2"/>
<accession>A0A2R3QEI2</accession>
<dbReference type="OrthoDB" id="8808674at2"/>
<name>A0A2R3QEI2_9BURK</name>
<protein>
    <recommendedName>
        <fullName evidence="3">Histidine kinase</fullName>
    </recommendedName>
</protein>
<dbReference type="KEGG" id="mela:C6568_13095"/>
<reference evidence="1 2" key="1">
    <citation type="submission" date="2018-03" db="EMBL/GenBank/DDBJ databases">
        <title>Genome sequencing of Melaminivora sp.</title>
        <authorList>
            <person name="Kim S.-J."/>
            <person name="Heo J."/>
            <person name="Ahn J.-H."/>
            <person name="Kwon S.-W."/>
        </authorList>
    </citation>
    <scope>NUCLEOTIDE SEQUENCE [LARGE SCALE GENOMIC DNA]</scope>
    <source>
        <strain evidence="1 2">SC2-9</strain>
    </source>
</reference>
<sequence length="232" mass="24311">MTDTISSSPSAPAWIALGVQHAILARAMPVLRHDLAGMLTIMRMGAVVLRRRAADSAHEPIGAQLEQQEEHLASLAESARLLRHWDLQGPQAPEPLAATVALARQFVQPLLAMRGLALELPGGDTPALADVRAPQQPVLCLLLGAIHLLAEAPGGPPATIRVSPIDGRPGSLRVQAEGHAADAPPAASTPGMPPLDGAALQHLARHLGAQVRHGDGWVELDAPPVPDKPARR</sequence>
<dbReference type="RefSeq" id="WP_106684511.1">
    <property type="nucleotide sequence ID" value="NZ_CP027667.1"/>
</dbReference>